<dbReference type="InterPro" id="IPR013658">
    <property type="entry name" value="SGL"/>
</dbReference>
<comment type="similarity">
    <text evidence="1">Belongs to the SMP-30/CGR1 family.</text>
</comment>
<keyword evidence="5" id="KW-1185">Reference proteome</keyword>
<dbReference type="Pfam" id="PF08450">
    <property type="entry name" value="SGL"/>
    <property type="match status" value="1"/>
</dbReference>
<dbReference type="EC" id="3.1.1.17" evidence="4"/>
<accession>A0ABX0SLH0</accession>
<gene>
    <name evidence="4" type="ORF">FB473_002530</name>
</gene>
<dbReference type="PANTHER" id="PTHR47572">
    <property type="entry name" value="LIPOPROTEIN-RELATED"/>
    <property type="match status" value="1"/>
</dbReference>
<protein>
    <submittedName>
        <fullName evidence="4">Gluconolactonase</fullName>
        <ecNumber evidence="4">3.1.1.17</ecNumber>
    </submittedName>
</protein>
<evidence type="ECO:0000256" key="1">
    <source>
        <dbReference type="ARBA" id="ARBA00008853"/>
    </source>
</evidence>
<dbReference type="Proteomes" id="UP000749311">
    <property type="component" value="Unassembled WGS sequence"/>
</dbReference>
<dbReference type="SUPFAM" id="SSF63829">
    <property type="entry name" value="Calcium-dependent phosphotriesterase"/>
    <property type="match status" value="1"/>
</dbReference>
<sequence>MMPSCDFLEPGAELKLLIGGMDWPEGPAWLDDRQVVIFSDIHNDRIIQYSERTGEASSFATNVDYTNGRTIDLAGDIIECSHGRRAVQRRRTADGEVQVLVDHFAGVRLNSPNDVVVKSDGTIWFTDPAYGIELPHEGHPGVREYGDRWVFRFDERDGSIWPVVTDVMAPNGLAFSPDESVLYVCDTSSSGGEDGPGRHVRAYDVVDGRLAKRGRSLIEIDSEVPDGMRVDDQGRIWASSGNGVRVHDPDGTEVGRITTPVRVANLCWGGADGHTLFMCATDRLYSIRTTTTDATWARIH</sequence>
<dbReference type="InterPro" id="IPR051262">
    <property type="entry name" value="SMP-30/CGR1_Lactonase"/>
</dbReference>
<name>A0ABX0SLH0_9ACTN</name>
<dbReference type="RefSeq" id="WP_208390556.1">
    <property type="nucleotide sequence ID" value="NZ_BAAAOO010000007.1"/>
</dbReference>
<comment type="caution">
    <text evidence="4">The sequence shown here is derived from an EMBL/GenBank/DDBJ whole genome shotgun (WGS) entry which is preliminary data.</text>
</comment>
<evidence type="ECO:0000313" key="5">
    <source>
        <dbReference type="Proteomes" id="UP000749311"/>
    </source>
</evidence>
<keyword evidence="2 4" id="KW-0378">Hydrolase</keyword>
<dbReference type="EMBL" id="JAAMOZ010000001">
    <property type="protein sequence ID" value="NIH57885.1"/>
    <property type="molecule type" value="Genomic_DNA"/>
</dbReference>
<evidence type="ECO:0000259" key="3">
    <source>
        <dbReference type="Pfam" id="PF08450"/>
    </source>
</evidence>
<organism evidence="4 5">
    <name type="scientific">Brooklawnia cerclae</name>
    <dbReference type="NCBI Taxonomy" id="349934"/>
    <lineage>
        <taxon>Bacteria</taxon>
        <taxon>Bacillati</taxon>
        <taxon>Actinomycetota</taxon>
        <taxon>Actinomycetes</taxon>
        <taxon>Propionibacteriales</taxon>
        <taxon>Propionibacteriaceae</taxon>
        <taxon>Brooklawnia</taxon>
    </lineage>
</organism>
<proteinExistence type="inferred from homology"/>
<evidence type="ECO:0000313" key="4">
    <source>
        <dbReference type="EMBL" id="NIH57885.1"/>
    </source>
</evidence>
<dbReference type="InterPro" id="IPR005511">
    <property type="entry name" value="SMP-30"/>
</dbReference>
<dbReference type="PRINTS" id="PR01790">
    <property type="entry name" value="SMP30FAMILY"/>
</dbReference>
<dbReference type="InterPro" id="IPR011042">
    <property type="entry name" value="6-blade_b-propeller_TolB-like"/>
</dbReference>
<evidence type="ECO:0000256" key="2">
    <source>
        <dbReference type="ARBA" id="ARBA00022801"/>
    </source>
</evidence>
<reference evidence="4 5" key="1">
    <citation type="submission" date="2020-02" db="EMBL/GenBank/DDBJ databases">
        <title>Sequencing the genomes of 1000 actinobacteria strains.</title>
        <authorList>
            <person name="Klenk H.-P."/>
        </authorList>
    </citation>
    <scope>NUCLEOTIDE SEQUENCE [LARGE SCALE GENOMIC DNA]</scope>
    <source>
        <strain evidence="4 5">DSM 19609</strain>
    </source>
</reference>
<dbReference type="GO" id="GO:0004341">
    <property type="term" value="F:gluconolactonase activity"/>
    <property type="evidence" value="ECO:0007669"/>
    <property type="project" value="UniProtKB-EC"/>
</dbReference>
<dbReference type="Gene3D" id="2.120.10.30">
    <property type="entry name" value="TolB, C-terminal domain"/>
    <property type="match status" value="1"/>
</dbReference>
<feature type="domain" description="SMP-30/Gluconolactonase/LRE-like region" evidence="3">
    <location>
        <begin position="23"/>
        <end position="280"/>
    </location>
</feature>
<dbReference type="PANTHER" id="PTHR47572:SF4">
    <property type="entry name" value="LACTONASE DRP35"/>
    <property type="match status" value="1"/>
</dbReference>